<name>A0A6J4VKZ1_9CYAN</name>
<dbReference type="EMBL" id="CADCWO010000165">
    <property type="protein sequence ID" value="CAA9581361.1"/>
    <property type="molecule type" value="Genomic_DNA"/>
</dbReference>
<sequence length="43" mass="4804">MRVDKFFLFQVLGWILILCLAWLWVLLSALPAIAAGSIIQGLC</sequence>
<dbReference type="AlphaFoldDB" id="A0A6J4VKZ1"/>
<accession>A0A6J4VKZ1</accession>
<organism evidence="1">
    <name type="scientific">uncultured Synechococcales cyanobacterium</name>
    <dbReference type="NCBI Taxonomy" id="1936017"/>
    <lineage>
        <taxon>Bacteria</taxon>
        <taxon>Bacillati</taxon>
        <taxon>Cyanobacteriota</taxon>
        <taxon>Cyanophyceae</taxon>
        <taxon>Synechococcales</taxon>
        <taxon>environmental samples</taxon>
    </lineage>
</organism>
<gene>
    <name evidence="1" type="ORF">AVDCRST_MAG81-3679</name>
</gene>
<proteinExistence type="predicted"/>
<reference evidence="1" key="1">
    <citation type="submission" date="2020-02" db="EMBL/GenBank/DDBJ databases">
        <authorList>
            <person name="Meier V. D."/>
        </authorList>
    </citation>
    <scope>NUCLEOTIDE SEQUENCE</scope>
    <source>
        <strain evidence="1">AVDCRST_MAG81</strain>
    </source>
</reference>
<evidence type="ECO:0000313" key="1">
    <source>
        <dbReference type="EMBL" id="CAA9581361.1"/>
    </source>
</evidence>
<protein>
    <submittedName>
        <fullName evidence="1">Lumenal protein, contains 8 pentapeptide repeats, sll0301 homolog</fullName>
    </submittedName>
</protein>